<feature type="compositionally biased region" description="Basic and acidic residues" evidence="1">
    <location>
        <begin position="1"/>
        <end position="17"/>
    </location>
</feature>
<keyword evidence="4" id="KW-1185">Reference proteome</keyword>
<feature type="transmembrane region" description="Helical" evidence="2">
    <location>
        <begin position="92"/>
        <end position="110"/>
    </location>
</feature>
<dbReference type="Proteomes" id="UP001190700">
    <property type="component" value="Unassembled WGS sequence"/>
</dbReference>
<proteinExistence type="predicted"/>
<comment type="caution">
    <text evidence="3">The sequence shown here is derived from an EMBL/GenBank/DDBJ whole genome shotgun (WGS) entry which is preliminary data.</text>
</comment>
<evidence type="ECO:0000313" key="3">
    <source>
        <dbReference type="EMBL" id="KAK3257850.1"/>
    </source>
</evidence>
<feature type="transmembrane region" description="Helical" evidence="2">
    <location>
        <begin position="148"/>
        <end position="167"/>
    </location>
</feature>
<evidence type="ECO:0000256" key="2">
    <source>
        <dbReference type="SAM" id="Phobius"/>
    </source>
</evidence>
<feature type="region of interest" description="Disordered" evidence="1">
    <location>
        <begin position="1"/>
        <end position="25"/>
    </location>
</feature>
<keyword evidence="2" id="KW-1133">Transmembrane helix</keyword>
<dbReference type="AlphaFoldDB" id="A0AAE0FE60"/>
<sequence length="239" mass="27127">MSPEGENSKPRVEEDHPLMASPTSAEASGLQRFFTIDVIDRQIRSWRLDDEGTIIASNITLMVCALYNAFVAPSELIFNPHHCSDCKFSQMIASNVLVDVISWVTLYLWYRFQIAPQLNALFKEEDKISTKRIKLKEVIRKSEFLETWTMFLLFSLGSVPLDYFGWLKDADMAHILRLNRLLQLPFVVVLKARLENSMVLRPSCYLLLNFFQTSVPCGGPKPPPNYAPCGGPKPPPDCA</sequence>
<feature type="transmembrane region" description="Helical" evidence="2">
    <location>
        <begin position="54"/>
        <end position="71"/>
    </location>
</feature>
<accession>A0AAE0FE60</accession>
<keyword evidence="2" id="KW-0812">Transmembrane</keyword>
<protein>
    <submittedName>
        <fullName evidence="3">Uncharacterized protein</fullName>
    </submittedName>
</protein>
<organism evidence="3 4">
    <name type="scientific">Cymbomonas tetramitiformis</name>
    <dbReference type="NCBI Taxonomy" id="36881"/>
    <lineage>
        <taxon>Eukaryota</taxon>
        <taxon>Viridiplantae</taxon>
        <taxon>Chlorophyta</taxon>
        <taxon>Pyramimonadophyceae</taxon>
        <taxon>Pyramimonadales</taxon>
        <taxon>Pyramimonadaceae</taxon>
        <taxon>Cymbomonas</taxon>
    </lineage>
</organism>
<evidence type="ECO:0000313" key="4">
    <source>
        <dbReference type="Proteomes" id="UP001190700"/>
    </source>
</evidence>
<feature type="non-terminal residue" evidence="3">
    <location>
        <position position="239"/>
    </location>
</feature>
<gene>
    <name evidence="3" type="ORF">CYMTET_33082</name>
</gene>
<name>A0AAE0FE60_9CHLO</name>
<keyword evidence="2" id="KW-0472">Membrane</keyword>
<reference evidence="3 4" key="1">
    <citation type="journal article" date="2015" name="Genome Biol. Evol.">
        <title>Comparative Genomics of a Bacterivorous Green Alga Reveals Evolutionary Causalities and Consequences of Phago-Mixotrophic Mode of Nutrition.</title>
        <authorList>
            <person name="Burns J.A."/>
            <person name="Paasch A."/>
            <person name="Narechania A."/>
            <person name="Kim E."/>
        </authorList>
    </citation>
    <scope>NUCLEOTIDE SEQUENCE [LARGE SCALE GENOMIC DNA]</scope>
    <source>
        <strain evidence="3 4">PLY_AMNH</strain>
    </source>
</reference>
<evidence type="ECO:0000256" key="1">
    <source>
        <dbReference type="SAM" id="MobiDB-lite"/>
    </source>
</evidence>
<dbReference type="EMBL" id="LGRX02020056">
    <property type="protein sequence ID" value="KAK3257850.1"/>
    <property type="molecule type" value="Genomic_DNA"/>
</dbReference>